<gene>
    <name evidence="2" type="ORF">BXY64_2039</name>
</gene>
<feature type="transmembrane region" description="Helical" evidence="1">
    <location>
        <begin position="7"/>
        <end position="29"/>
    </location>
</feature>
<protein>
    <submittedName>
        <fullName evidence="2">Uncharacterized protein</fullName>
    </submittedName>
</protein>
<keyword evidence="1" id="KW-0812">Transmembrane</keyword>
<dbReference type="EMBL" id="RAPQ01000009">
    <property type="protein sequence ID" value="RKE01964.1"/>
    <property type="molecule type" value="Genomic_DNA"/>
</dbReference>
<organism evidence="2 3">
    <name type="scientific">Marinifilum flexuosum</name>
    <dbReference type="NCBI Taxonomy" id="1117708"/>
    <lineage>
        <taxon>Bacteria</taxon>
        <taxon>Pseudomonadati</taxon>
        <taxon>Bacteroidota</taxon>
        <taxon>Bacteroidia</taxon>
        <taxon>Marinilabiliales</taxon>
        <taxon>Marinifilaceae</taxon>
    </lineage>
</organism>
<proteinExistence type="predicted"/>
<evidence type="ECO:0000313" key="2">
    <source>
        <dbReference type="EMBL" id="RKE01964.1"/>
    </source>
</evidence>
<keyword evidence="1" id="KW-1133">Transmembrane helix</keyword>
<reference evidence="2 3" key="1">
    <citation type="submission" date="2018-09" db="EMBL/GenBank/DDBJ databases">
        <title>Genomic Encyclopedia of Archaeal and Bacterial Type Strains, Phase II (KMG-II): from individual species to whole genera.</title>
        <authorList>
            <person name="Goeker M."/>
        </authorList>
    </citation>
    <scope>NUCLEOTIDE SEQUENCE [LARGE SCALE GENOMIC DNA]</scope>
    <source>
        <strain evidence="2 3">DSM 21950</strain>
    </source>
</reference>
<keyword evidence="3" id="KW-1185">Reference proteome</keyword>
<dbReference type="AlphaFoldDB" id="A0A419X2J8"/>
<dbReference type="Proteomes" id="UP000284531">
    <property type="component" value="Unassembled WGS sequence"/>
</dbReference>
<sequence length="75" mass="8757">MDTEFETYLVVASNLFPFLLNAITAAFVFSDSKKENLECKYSILLTVFYRPIGIVLFLLYVIDKEIKRKYITKAH</sequence>
<keyword evidence="1" id="KW-0472">Membrane</keyword>
<accession>A0A419X2J8</accession>
<name>A0A419X2J8_9BACT</name>
<comment type="caution">
    <text evidence="2">The sequence shown here is derived from an EMBL/GenBank/DDBJ whole genome shotgun (WGS) entry which is preliminary data.</text>
</comment>
<evidence type="ECO:0000313" key="3">
    <source>
        <dbReference type="Proteomes" id="UP000284531"/>
    </source>
</evidence>
<evidence type="ECO:0000256" key="1">
    <source>
        <dbReference type="SAM" id="Phobius"/>
    </source>
</evidence>
<feature type="transmembrane region" description="Helical" evidence="1">
    <location>
        <begin position="41"/>
        <end position="62"/>
    </location>
</feature>